<feature type="compositionally biased region" description="Acidic residues" evidence="1">
    <location>
        <begin position="390"/>
        <end position="409"/>
    </location>
</feature>
<dbReference type="Pfam" id="PF26609">
    <property type="entry name" value="DUF8191"/>
    <property type="match status" value="1"/>
</dbReference>
<protein>
    <recommendedName>
        <fullName evidence="2">DUF8191 domain-containing protein</fullName>
    </recommendedName>
</protein>
<keyword evidence="4" id="KW-1185">Reference proteome</keyword>
<dbReference type="EMBL" id="KN817527">
    <property type="protein sequence ID" value="KJA26530.1"/>
    <property type="molecule type" value="Genomic_DNA"/>
</dbReference>
<gene>
    <name evidence="3" type="ORF">HYPSUDRAFT_36241</name>
</gene>
<dbReference type="InterPro" id="IPR058504">
    <property type="entry name" value="DUF8191"/>
</dbReference>
<reference evidence="4" key="1">
    <citation type="submission" date="2014-04" db="EMBL/GenBank/DDBJ databases">
        <title>Evolutionary Origins and Diversification of the Mycorrhizal Mutualists.</title>
        <authorList>
            <consortium name="DOE Joint Genome Institute"/>
            <consortium name="Mycorrhizal Genomics Consortium"/>
            <person name="Kohler A."/>
            <person name="Kuo A."/>
            <person name="Nagy L.G."/>
            <person name="Floudas D."/>
            <person name="Copeland A."/>
            <person name="Barry K.W."/>
            <person name="Cichocki N."/>
            <person name="Veneault-Fourrey C."/>
            <person name="LaButti K."/>
            <person name="Lindquist E.A."/>
            <person name="Lipzen A."/>
            <person name="Lundell T."/>
            <person name="Morin E."/>
            <person name="Murat C."/>
            <person name="Riley R."/>
            <person name="Ohm R."/>
            <person name="Sun H."/>
            <person name="Tunlid A."/>
            <person name="Henrissat B."/>
            <person name="Grigoriev I.V."/>
            <person name="Hibbett D.S."/>
            <person name="Martin F."/>
        </authorList>
    </citation>
    <scope>NUCLEOTIDE SEQUENCE [LARGE SCALE GENOMIC DNA]</scope>
    <source>
        <strain evidence="4">FD-334 SS-4</strain>
    </source>
</reference>
<organism evidence="3 4">
    <name type="scientific">Hypholoma sublateritium (strain FD-334 SS-4)</name>
    <dbReference type="NCBI Taxonomy" id="945553"/>
    <lineage>
        <taxon>Eukaryota</taxon>
        <taxon>Fungi</taxon>
        <taxon>Dikarya</taxon>
        <taxon>Basidiomycota</taxon>
        <taxon>Agaricomycotina</taxon>
        <taxon>Agaricomycetes</taxon>
        <taxon>Agaricomycetidae</taxon>
        <taxon>Agaricales</taxon>
        <taxon>Agaricineae</taxon>
        <taxon>Strophariaceae</taxon>
        <taxon>Hypholoma</taxon>
    </lineage>
</organism>
<dbReference type="Proteomes" id="UP000054270">
    <property type="component" value="Unassembled WGS sequence"/>
</dbReference>
<feature type="region of interest" description="Disordered" evidence="1">
    <location>
        <begin position="385"/>
        <end position="425"/>
    </location>
</feature>
<sequence>MTLSVPEADVPTADLDLLSTVQHQKQELKRKDAEIHALKEALRLMAIQKNGDTEEETDDPDALTTTLAEDTESDDELPDPVFDGDLLYCSECAFELEVDADAGVCVCGRCKLEHDWETYKYEFVPDSCFVDNQAASLDRNFAPRGNTPIRDLDEVLATEDLPFELPLEYRPRACRKDEYLELRRRGATQLMCEEFHLEFSAESGIYAWADSDLFDEFADPNVMQEGDFWKIHLGRRIVLEADDLDGSKFIEGILEDALLFPLFGPRAKDDSGKWETIEEEPGIWVTRLKIGQKALDDKRAAMLSDEEEDAPKETLPQPADLADATAIDEAPVPQHMLLINEYDLSHDEPEDEAEDAYEDSDVESEHPCECPRENMCLVCTTEPDASYSDIFDDDQENVDELQEDLDDGTSEISAESEASGRSTEF</sequence>
<accession>A0A0D2Q4K6</accession>
<proteinExistence type="predicted"/>
<feature type="domain" description="DUF8191" evidence="2">
    <location>
        <begin position="182"/>
        <end position="256"/>
    </location>
</feature>
<feature type="region of interest" description="Disordered" evidence="1">
    <location>
        <begin position="347"/>
        <end position="368"/>
    </location>
</feature>
<dbReference type="AlphaFoldDB" id="A0A0D2Q4K6"/>
<evidence type="ECO:0000259" key="2">
    <source>
        <dbReference type="Pfam" id="PF26609"/>
    </source>
</evidence>
<evidence type="ECO:0000313" key="3">
    <source>
        <dbReference type="EMBL" id="KJA26530.1"/>
    </source>
</evidence>
<feature type="compositionally biased region" description="Acidic residues" evidence="1">
    <location>
        <begin position="348"/>
        <end position="362"/>
    </location>
</feature>
<evidence type="ECO:0000256" key="1">
    <source>
        <dbReference type="SAM" id="MobiDB-lite"/>
    </source>
</evidence>
<dbReference type="OrthoDB" id="3063271at2759"/>
<evidence type="ECO:0000313" key="4">
    <source>
        <dbReference type="Proteomes" id="UP000054270"/>
    </source>
</evidence>
<name>A0A0D2Q4K6_HYPSF</name>